<keyword evidence="1" id="KW-0812">Transmembrane</keyword>
<keyword evidence="1" id="KW-1133">Transmembrane helix</keyword>
<dbReference type="AlphaFoldDB" id="A0A3P7LJH2"/>
<evidence type="ECO:0000313" key="2">
    <source>
        <dbReference type="EMBL" id="VDN10048.1"/>
    </source>
</evidence>
<dbReference type="Proteomes" id="UP000281553">
    <property type="component" value="Unassembled WGS sequence"/>
</dbReference>
<keyword evidence="3" id="KW-1185">Reference proteome</keyword>
<feature type="transmembrane region" description="Helical" evidence="1">
    <location>
        <begin position="21"/>
        <end position="38"/>
    </location>
</feature>
<keyword evidence="1" id="KW-0472">Membrane</keyword>
<protein>
    <submittedName>
        <fullName evidence="2">Uncharacterized protein</fullName>
    </submittedName>
</protein>
<dbReference type="EMBL" id="UYRU01048343">
    <property type="protein sequence ID" value="VDN10048.1"/>
    <property type="molecule type" value="Genomic_DNA"/>
</dbReference>
<organism evidence="2 3">
    <name type="scientific">Dibothriocephalus latus</name>
    <name type="common">Fish tapeworm</name>
    <name type="synonym">Diphyllobothrium latum</name>
    <dbReference type="NCBI Taxonomy" id="60516"/>
    <lineage>
        <taxon>Eukaryota</taxon>
        <taxon>Metazoa</taxon>
        <taxon>Spiralia</taxon>
        <taxon>Lophotrochozoa</taxon>
        <taxon>Platyhelminthes</taxon>
        <taxon>Cestoda</taxon>
        <taxon>Eucestoda</taxon>
        <taxon>Diphyllobothriidea</taxon>
        <taxon>Diphyllobothriidae</taxon>
        <taxon>Dibothriocephalus</taxon>
    </lineage>
</organism>
<sequence>MSRTSEKSFIRKDQIRDIGTSSVLGLLNFIALCLAANYGRIPSFAAAAFFFAVMLVALVVETVFLYNTHKSTVSQPNFGSPYVGDEQSVVPTEAIPNYNSAERQPSIVP</sequence>
<gene>
    <name evidence="2" type="ORF">DILT_LOCUS5879</name>
</gene>
<proteinExistence type="predicted"/>
<name>A0A3P7LJH2_DIBLA</name>
<evidence type="ECO:0000313" key="3">
    <source>
        <dbReference type="Proteomes" id="UP000281553"/>
    </source>
</evidence>
<evidence type="ECO:0000256" key="1">
    <source>
        <dbReference type="SAM" id="Phobius"/>
    </source>
</evidence>
<reference evidence="2 3" key="1">
    <citation type="submission" date="2018-11" db="EMBL/GenBank/DDBJ databases">
        <authorList>
            <consortium name="Pathogen Informatics"/>
        </authorList>
    </citation>
    <scope>NUCLEOTIDE SEQUENCE [LARGE SCALE GENOMIC DNA]</scope>
</reference>
<feature type="transmembrane region" description="Helical" evidence="1">
    <location>
        <begin position="44"/>
        <end position="66"/>
    </location>
</feature>
<accession>A0A3P7LJH2</accession>